<dbReference type="SMART" id="SM00490">
    <property type="entry name" value="HELICc"/>
    <property type="match status" value="1"/>
</dbReference>
<dbReference type="GO" id="GO:0016787">
    <property type="term" value="F:hydrolase activity"/>
    <property type="evidence" value="ECO:0007669"/>
    <property type="project" value="UniProtKB-KW"/>
</dbReference>
<dbReference type="InterPro" id="IPR027417">
    <property type="entry name" value="P-loop_NTPase"/>
</dbReference>
<feature type="domain" description="Helicase C-terminal" evidence="9">
    <location>
        <begin position="229"/>
        <end position="378"/>
    </location>
</feature>
<evidence type="ECO:0000313" key="14">
    <source>
        <dbReference type="Proteomes" id="UP001568358"/>
    </source>
</evidence>
<dbReference type="SMART" id="SM00487">
    <property type="entry name" value="DEXDc"/>
    <property type="match status" value="1"/>
</dbReference>
<dbReference type="InterPro" id="IPR014001">
    <property type="entry name" value="Helicase_ATP-bd"/>
</dbReference>
<dbReference type="Proteomes" id="UP000184001">
    <property type="component" value="Unassembled WGS sequence"/>
</dbReference>
<dbReference type="Pfam" id="PF00270">
    <property type="entry name" value="DEAD"/>
    <property type="match status" value="1"/>
</dbReference>
<keyword evidence="2 11" id="KW-0378">Hydrolase</keyword>
<dbReference type="EMBL" id="FQZR01000008">
    <property type="protein sequence ID" value="SHJ63451.1"/>
    <property type="molecule type" value="Genomic_DNA"/>
</dbReference>
<feature type="short sequence motif" description="Q motif" evidence="6">
    <location>
        <begin position="1"/>
        <end position="29"/>
    </location>
</feature>
<dbReference type="PROSITE" id="PS51195">
    <property type="entry name" value="Q_MOTIF"/>
    <property type="match status" value="1"/>
</dbReference>
<keyword evidence="1" id="KW-0547">Nucleotide-binding</keyword>
<dbReference type="EMBL" id="JBFSOO010000017">
    <property type="protein sequence ID" value="MEZ6854968.1"/>
    <property type="molecule type" value="Genomic_DNA"/>
</dbReference>
<feature type="compositionally biased region" description="Basic and acidic residues" evidence="7">
    <location>
        <begin position="464"/>
        <end position="473"/>
    </location>
</feature>
<keyword evidence="3 12" id="KW-0347">Helicase</keyword>
<dbReference type="PANTHER" id="PTHR47959:SF13">
    <property type="entry name" value="ATP-DEPENDENT RNA HELICASE RHLE"/>
    <property type="match status" value="1"/>
</dbReference>
<dbReference type="Pfam" id="PF00271">
    <property type="entry name" value="Helicase_C"/>
    <property type="match status" value="1"/>
</dbReference>
<feature type="domain" description="DEAD-box RNA helicase Q" evidence="10">
    <location>
        <begin position="1"/>
        <end position="29"/>
    </location>
</feature>
<dbReference type="GO" id="GO:0003724">
    <property type="term" value="F:RNA helicase activity"/>
    <property type="evidence" value="ECO:0007669"/>
    <property type="project" value="InterPro"/>
</dbReference>
<dbReference type="PROSITE" id="PS51192">
    <property type="entry name" value="HELICASE_ATP_BIND_1"/>
    <property type="match status" value="1"/>
</dbReference>
<dbReference type="GO" id="GO:0005524">
    <property type="term" value="F:ATP binding"/>
    <property type="evidence" value="ECO:0007669"/>
    <property type="project" value="UniProtKB-KW"/>
</dbReference>
<name>A0A8G2FC27_9BACT</name>
<dbReference type="GO" id="GO:0005829">
    <property type="term" value="C:cytosol"/>
    <property type="evidence" value="ECO:0007669"/>
    <property type="project" value="TreeGrafter"/>
</dbReference>
<protein>
    <submittedName>
        <fullName evidence="11">DEAD/DEAH box helicase</fullName>
        <ecNumber evidence="11">3.6.4.-</ecNumber>
    </submittedName>
    <submittedName>
        <fullName evidence="12">Superfamily II DNA and RNA helicase</fullName>
    </submittedName>
</protein>
<evidence type="ECO:0000256" key="6">
    <source>
        <dbReference type="PROSITE-ProRule" id="PRU00552"/>
    </source>
</evidence>
<dbReference type="RefSeq" id="WP_211211849.1">
    <property type="nucleotide sequence ID" value="NZ_CP192217.1"/>
</dbReference>
<feature type="region of interest" description="Disordered" evidence="7">
    <location>
        <begin position="378"/>
        <end position="479"/>
    </location>
</feature>
<organism evidence="12 13">
    <name type="scientific">Halodesulfovibrio aestuarii</name>
    <dbReference type="NCBI Taxonomy" id="126333"/>
    <lineage>
        <taxon>Bacteria</taxon>
        <taxon>Pseudomonadati</taxon>
        <taxon>Thermodesulfobacteriota</taxon>
        <taxon>Desulfovibrionia</taxon>
        <taxon>Desulfovibrionales</taxon>
        <taxon>Desulfovibrionaceae</taxon>
        <taxon>Halodesulfovibrio</taxon>
    </lineage>
</organism>
<evidence type="ECO:0000259" key="8">
    <source>
        <dbReference type="PROSITE" id="PS51192"/>
    </source>
</evidence>
<reference evidence="11 14" key="2">
    <citation type="submission" date="2024-07" db="EMBL/GenBank/DDBJ databases">
        <title>Active virus-host system and metabolic interactions in a Lokiarchaeon culture.</title>
        <authorList>
            <person name="Ponce Toledo R.I."/>
            <person name="Rodrigues Oliveira T."/>
            <person name="Schleper C."/>
        </authorList>
    </citation>
    <scope>NUCLEOTIDE SEQUENCE [LARGE SCALE GENOMIC DNA]</scope>
    <source>
        <strain evidence="11 14">B35</strain>
    </source>
</reference>
<dbReference type="GO" id="GO:0003676">
    <property type="term" value="F:nucleic acid binding"/>
    <property type="evidence" value="ECO:0007669"/>
    <property type="project" value="InterPro"/>
</dbReference>
<evidence type="ECO:0000256" key="5">
    <source>
        <dbReference type="ARBA" id="ARBA00038437"/>
    </source>
</evidence>
<dbReference type="InterPro" id="IPR050079">
    <property type="entry name" value="DEAD_box_RNA_helicase"/>
</dbReference>
<dbReference type="SUPFAM" id="SSF52540">
    <property type="entry name" value="P-loop containing nucleoside triphosphate hydrolases"/>
    <property type="match status" value="1"/>
</dbReference>
<keyword evidence="4" id="KW-0067">ATP-binding</keyword>
<proteinExistence type="inferred from homology"/>
<dbReference type="InterPro" id="IPR014014">
    <property type="entry name" value="RNA_helicase_DEAD_Q_motif"/>
</dbReference>
<dbReference type="InterPro" id="IPR001650">
    <property type="entry name" value="Helicase_C-like"/>
</dbReference>
<dbReference type="InterPro" id="IPR044742">
    <property type="entry name" value="DEAD/DEAH_RhlB"/>
</dbReference>
<dbReference type="InterPro" id="IPR011545">
    <property type="entry name" value="DEAD/DEAH_box_helicase_dom"/>
</dbReference>
<evidence type="ECO:0000313" key="11">
    <source>
        <dbReference type="EMBL" id="MEZ6854968.1"/>
    </source>
</evidence>
<accession>A0A8G2FC27</accession>
<dbReference type="AlphaFoldDB" id="A0A8G2FC27"/>
<dbReference type="Proteomes" id="UP001568358">
    <property type="component" value="Unassembled WGS sequence"/>
</dbReference>
<sequence>MSFAHFSMHPMLLDAISDQGFTVPTPIQEKAVPPALAGHDLLGLARTGTGKTLAYVLPMLHKLLTSPGGGVRALVVAPTRELAVQISSDIYQMIRKTDLSCVTIFGGVGLHSQRQQLKGDVDIVVACPGRLLDHVRRKSIDLSNVKMLVLDEADMMLDMGFIKDIQQILQLTGGREQTLLFSATMPDDLERMANYAMNNPLHIQVDSIAPVETVSHAIYPVEQHLKTPLLKTILRSLDFQSLIVFVRTRYGAKRLWRQLGKAGFDVTCLQGKLTQRRRQEAMCGFRRGKYAILVATDIAARGLDISCVSHVINYDFPPTVDTYIHRIGRTGRASATGSAFTFVSPEDAPMMKTLERAFDDEIICCYLDNFDYSAQQRSTAAKPAKLKKQPRPARIRKKGSMLGAEQATPRNRPARQTMPGSPQAKARVISKPAEKKTKLEVLELRPASRTALKQPHAPRKLQKLRIEEKKIQETDESQS</sequence>
<evidence type="ECO:0000256" key="1">
    <source>
        <dbReference type="ARBA" id="ARBA00022741"/>
    </source>
</evidence>
<dbReference type="CDD" id="cd00268">
    <property type="entry name" value="DEADc"/>
    <property type="match status" value="1"/>
</dbReference>
<evidence type="ECO:0000313" key="12">
    <source>
        <dbReference type="EMBL" id="SHJ63451.1"/>
    </source>
</evidence>
<dbReference type="CDD" id="cd18787">
    <property type="entry name" value="SF2_C_DEAD"/>
    <property type="match status" value="1"/>
</dbReference>
<feature type="domain" description="Helicase ATP-binding" evidence="8">
    <location>
        <begin position="32"/>
        <end position="203"/>
    </location>
</feature>
<feature type="compositionally biased region" description="Basic and acidic residues" evidence="7">
    <location>
        <begin position="432"/>
        <end position="443"/>
    </location>
</feature>
<feature type="compositionally biased region" description="Basic residues" evidence="7">
    <location>
        <begin position="384"/>
        <end position="399"/>
    </location>
</feature>
<keyword evidence="14" id="KW-1185">Reference proteome</keyword>
<evidence type="ECO:0000259" key="10">
    <source>
        <dbReference type="PROSITE" id="PS51195"/>
    </source>
</evidence>
<dbReference type="PANTHER" id="PTHR47959">
    <property type="entry name" value="ATP-DEPENDENT RNA HELICASE RHLE-RELATED"/>
    <property type="match status" value="1"/>
</dbReference>
<dbReference type="PROSITE" id="PS51194">
    <property type="entry name" value="HELICASE_CTER"/>
    <property type="match status" value="1"/>
</dbReference>
<dbReference type="EC" id="3.6.4.-" evidence="11"/>
<comment type="similarity">
    <text evidence="5">Belongs to the DEAD box helicase family.</text>
</comment>
<evidence type="ECO:0000256" key="2">
    <source>
        <dbReference type="ARBA" id="ARBA00022801"/>
    </source>
</evidence>
<gene>
    <name evidence="11" type="ORF">AB2Z07_15800</name>
    <name evidence="12" type="ORF">SAMN05660830_02900</name>
</gene>
<evidence type="ECO:0000256" key="7">
    <source>
        <dbReference type="SAM" id="MobiDB-lite"/>
    </source>
</evidence>
<comment type="caution">
    <text evidence="12">The sequence shown here is derived from an EMBL/GenBank/DDBJ whole genome shotgun (WGS) entry which is preliminary data.</text>
</comment>
<evidence type="ECO:0000313" key="13">
    <source>
        <dbReference type="Proteomes" id="UP000184001"/>
    </source>
</evidence>
<evidence type="ECO:0000256" key="4">
    <source>
        <dbReference type="ARBA" id="ARBA00022840"/>
    </source>
</evidence>
<evidence type="ECO:0000256" key="3">
    <source>
        <dbReference type="ARBA" id="ARBA00022806"/>
    </source>
</evidence>
<dbReference type="Gene3D" id="3.40.50.300">
    <property type="entry name" value="P-loop containing nucleotide triphosphate hydrolases"/>
    <property type="match status" value="2"/>
</dbReference>
<reference evidence="12 13" key="1">
    <citation type="submission" date="2016-11" db="EMBL/GenBank/DDBJ databases">
        <authorList>
            <person name="Varghese N."/>
            <person name="Submissions S."/>
        </authorList>
    </citation>
    <scope>NUCLEOTIDE SEQUENCE [LARGE SCALE GENOMIC DNA]</scope>
    <source>
        <strain evidence="12 13">DSM 17919</strain>
    </source>
</reference>
<evidence type="ECO:0000259" key="9">
    <source>
        <dbReference type="PROSITE" id="PS51194"/>
    </source>
</evidence>